<name>A0A850QL83_9BURK</name>
<evidence type="ECO:0000313" key="2">
    <source>
        <dbReference type="Proteomes" id="UP000588051"/>
    </source>
</evidence>
<sequence length="105" mass="11977">MASDYANRLALRRKTLLLKIQAQRQLLSLQTQHVGEQIAFAEWSFQAGQQLIRLVRHKPLAGIAVAAGVVAVKPARLLNWFGTSFRLWKIWRQMAPLLKQDQSQS</sequence>
<gene>
    <name evidence="1" type="ORF">HV832_06515</name>
</gene>
<comment type="caution">
    <text evidence="1">The sequence shown here is derived from an EMBL/GenBank/DDBJ whole genome shotgun (WGS) entry which is preliminary data.</text>
</comment>
<evidence type="ECO:0000313" key="1">
    <source>
        <dbReference type="EMBL" id="NVO77480.1"/>
    </source>
</evidence>
<protein>
    <recommendedName>
        <fullName evidence="3">YqjK-like protein</fullName>
    </recommendedName>
</protein>
<accession>A0A850QL83</accession>
<dbReference type="Pfam" id="PF13997">
    <property type="entry name" value="YqjK"/>
    <property type="match status" value="1"/>
</dbReference>
<dbReference type="AlphaFoldDB" id="A0A850QL83"/>
<organism evidence="1 2">
    <name type="scientific">Undibacterium oligocarboniphilum</name>
    <dbReference type="NCBI Taxonomy" id="666702"/>
    <lineage>
        <taxon>Bacteria</taxon>
        <taxon>Pseudomonadati</taxon>
        <taxon>Pseudomonadota</taxon>
        <taxon>Betaproteobacteria</taxon>
        <taxon>Burkholderiales</taxon>
        <taxon>Oxalobacteraceae</taxon>
        <taxon>Undibacterium</taxon>
    </lineage>
</organism>
<reference evidence="1 2" key="1">
    <citation type="submission" date="2020-06" db="EMBL/GenBank/DDBJ databases">
        <authorList>
            <person name="Qiu C."/>
            <person name="Liu Z."/>
        </authorList>
    </citation>
    <scope>NUCLEOTIDE SEQUENCE [LARGE SCALE GENOMIC DNA]</scope>
    <source>
        <strain evidence="1 2">EM 1</strain>
    </source>
</reference>
<dbReference type="InterPro" id="IPR025612">
    <property type="entry name" value="YqjK"/>
</dbReference>
<keyword evidence="2" id="KW-1185">Reference proteome</keyword>
<proteinExistence type="predicted"/>
<evidence type="ECO:0008006" key="3">
    <source>
        <dbReference type="Google" id="ProtNLM"/>
    </source>
</evidence>
<dbReference type="EMBL" id="JABXYJ010000003">
    <property type="protein sequence ID" value="NVO77480.1"/>
    <property type="molecule type" value="Genomic_DNA"/>
</dbReference>
<dbReference type="Proteomes" id="UP000588051">
    <property type="component" value="Unassembled WGS sequence"/>
</dbReference>
<dbReference type="RefSeq" id="WP_176802745.1">
    <property type="nucleotide sequence ID" value="NZ_JABXYJ010000003.1"/>
</dbReference>